<feature type="compositionally biased region" description="Gly residues" evidence="2">
    <location>
        <begin position="490"/>
        <end position="509"/>
    </location>
</feature>
<dbReference type="InterPro" id="IPR036397">
    <property type="entry name" value="RNaseH_sf"/>
</dbReference>
<dbReference type="Pfam" id="PF22936">
    <property type="entry name" value="Pol_BBD"/>
    <property type="match status" value="1"/>
</dbReference>
<feature type="region of interest" description="Disordered" evidence="2">
    <location>
        <begin position="555"/>
        <end position="578"/>
    </location>
</feature>
<evidence type="ECO:0000313" key="7">
    <source>
        <dbReference type="EMBL" id="CAI0428863.1"/>
    </source>
</evidence>
<feature type="domain" description="RING-type" evidence="4">
    <location>
        <begin position="71"/>
        <end position="119"/>
    </location>
</feature>
<evidence type="ECO:0000259" key="4">
    <source>
        <dbReference type="PROSITE" id="PS50089"/>
    </source>
</evidence>
<evidence type="ECO:0000256" key="3">
    <source>
        <dbReference type="SAM" id="Phobius"/>
    </source>
</evidence>
<proteinExistence type="predicted"/>
<dbReference type="PROSITE" id="PS50158">
    <property type="entry name" value="ZF_CCHC"/>
    <property type="match status" value="1"/>
</dbReference>
<name>A0AAV0L756_9ROSI</name>
<dbReference type="SUPFAM" id="SSF53098">
    <property type="entry name" value="Ribonuclease H-like"/>
    <property type="match status" value="1"/>
</dbReference>
<dbReference type="InterPro" id="IPR001841">
    <property type="entry name" value="Znf_RING"/>
</dbReference>
<dbReference type="PROSITE" id="PS50089">
    <property type="entry name" value="ZF_RING_2"/>
    <property type="match status" value="1"/>
</dbReference>
<dbReference type="InterPro" id="IPR001584">
    <property type="entry name" value="Integrase_cat-core"/>
</dbReference>
<organism evidence="7 8">
    <name type="scientific">Linum tenue</name>
    <dbReference type="NCBI Taxonomy" id="586396"/>
    <lineage>
        <taxon>Eukaryota</taxon>
        <taxon>Viridiplantae</taxon>
        <taxon>Streptophyta</taxon>
        <taxon>Embryophyta</taxon>
        <taxon>Tracheophyta</taxon>
        <taxon>Spermatophyta</taxon>
        <taxon>Magnoliopsida</taxon>
        <taxon>eudicotyledons</taxon>
        <taxon>Gunneridae</taxon>
        <taxon>Pentapetalae</taxon>
        <taxon>rosids</taxon>
        <taxon>fabids</taxon>
        <taxon>Malpighiales</taxon>
        <taxon>Linaceae</taxon>
        <taxon>Linum</taxon>
    </lineage>
</organism>
<feature type="compositionally biased region" description="Pro residues" evidence="2">
    <location>
        <begin position="557"/>
        <end position="572"/>
    </location>
</feature>
<keyword evidence="1" id="KW-0863">Zinc-finger</keyword>
<dbReference type="CDD" id="cd16461">
    <property type="entry name" value="RING-H2_EL5-like"/>
    <property type="match status" value="1"/>
</dbReference>
<dbReference type="Pfam" id="PF14223">
    <property type="entry name" value="Retrotran_gag_2"/>
    <property type="match status" value="1"/>
</dbReference>
<accession>A0AAV0L756</accession>
<dbReference type="AlphaFoldDB" id="A0AAV0L756"/>
<feature type="transmembrane region" description="Helical" evidence="3">
    <location>
        <begin position="233"/>
        <end position="252"/>
    </location>
</feature>
<dbReference type="Gene3D" id="3.30.40.10">
    <property type="entry name" value="Zinc/RING finger domain, C3HC4 (zinc finger)"/>
    <property type="match status" value="1"/>
</dbReference>
<dbReference type="Pfam" id="PF13639">
    <property type="entry name" value="zf-RING_2"/>
    <property type="match status" value="1"/>
</dbReference>
<sequence>MATFIILPTIFSELYIVARFFSGLLLIKLRLILRSASRLDAPPMTQLGKTIEAKYPATSYSEAENPKSAECAVCLSEFARGESVRRLDCKHLFHRDCVDKWLTAAAAAGRGVTSCPLCRDRLALLPPKEEPPVDDCGDEWGHRQLLALLAQFRGEEEEGGGGDSDKEQPSYSTAVHFPTLLTTCFLLQQLLVSLVNLFSVPYLTCTCTIYIVEILNNTTQALVHLYGIRAHSLTSLSFFLSFFPLLIATMSIDSSPQSSTTPSGVSGSSLSPSLTLALPANPQLSIKLTPTNYLLWHAQITPLLRCYHLMGHVDGTLPAPPQLLNDQPNPAYLHWYDRDQLVLIWITHSLSEAVMSNIINKTTAFDAWSALARIYASGSKIQIRHLTKELQHLRRGDMGIHEYLQTAKSKADQLAALGAPVRPDDLVGWITDGLGEDYRPFVRHLESKMEPISFEDLHSLLLSEESQLKRYHSVTFQPAPVAFFSHPGGFAGSRGRGGRGNGRGAGRGRGSSNPNYSSSPVLFDRPAVGLLGARPKVSHQHLVCHNCGGRGHIRPHCPSPSIPSGPSQPPALPAHSAPLSQPGLSHIPPVPHAYLASSPAQPFNPRQWLIDSGTSHHLTSDLDNLAHHSEYNGTDRVLFGNGNSLPISHSGSSRATLSDASLSLDNILHVKNAPYNLLSINSLTRSNPVSIEFFDSSFVIKDRRTNAKLYRGFAVDGLYSLPLHVSRSLSPQACLASLDTWHQRLGHANLPAVKSALRHHQINFVSSPSSLCHGCAVSKIHKLPFPTSTFKANAPLELVCSDVWGPAPVLSYDDQSYYILFYDHYSKFSWIYFVRYKSQLLSVFIQFRQMVEKFFSLPIKVFQSDWGGEYQALTSYLLKHGISHRSSCPYTPEQNGCAERKHRH</sequence>
<feature type="region of interest" description="Disordered" evidence="2">
    <location>
        <begin position="490"/>
        <end position="520"/>
    </location>
</feature>
<dbReference type="EMBL" id="CAMGYJ010000006">
    <property type="protein sequence ID" value="CAI0428863.1"/>
    <property type="molecule type" value="Genomic_DNA"/>
</dbReference>
<comment type="caution">
    <text evidence="7">The sequence shown here is derived from an EMBL/GenBank/DDBJ whole genome shotgun (WGS) entry which is preliminary data.</text>
</comment>
<dbReference type="Gene3D" id="3.30.420.10">
    <property type="entry name" value="Ribonuclease H-like superfamily/Ribonuclease H"/>
    <property type="match status" value="1"/>
</dbReference>
<evidence type="ECO:0000259" key="6">
    <source>
        <dbReference type="PROSITE" id="PS50994"/>
    </source>
</evidence>
<evidence type="ECO:0000256" key="2">
    <source>
        <dbReference type="SAM" id="MobiDB-lite"/>
    </source>
</evidence>
<gene>
    <name evidence="7" type="ORF">LITE_LOCUS21858</name>
</gene>
<keyword evidence="3" id="KW-0812">Transmembrane</keyword>
<dbReference type="GO" id="GO:0015074">
    <property type="term" value="P:DNA integration"/>
    <property type="evidence" value="ECO:0007669"/>
    <property type="project" value="InterPro"/>
</dbReference>
<dbReference type="Pfam" id="PF00665">
    <property type="entry name" value="rve"/>
    <property type="match status" value="1"/>
</dbReference>
<keyword evidence="3" id="KW-1133">Transmembrane helix</keyword>
<dbReference type="PROSITE" id="PS50994">
    <property type="entry name" value="INTEGRASE"/>
    <property type="match status" value="1"/>
</dbReference>
<evidence type="ECO:0000256" key="1">
    <source>
        <dbReference type="PROSITE-ProRule" id="PRU00047"/>
    </source>
</evidence>
<evidence type="ECO:0000259" key="5">
    <source>
        <dbReference type="PROSITE" id="PS50158"/>
    </source>
</evidence>
<dbReference type="Pfam" id="PF13976">
    <property type="entry name" value="gag_pre-integrs"/>
    <property type="match status" value="1"/>
</dbReference>
<keyword evidence="1" id="KW-0862">Zinc</keyword>
<dbReference type="InterPro" id="IPR054722">
    <property type="entry name" value="PolX-like_BBD"/>
</dbReference>
<dbReference type="GO" id="GO:0003676">
    <property type="term" value="F:nucleic acid binding"/>
    <property type="evidence" value="ECO:0007669"/>
    <property type="project" value="InterPro"/>
</dbReference>
<dbReference type="Proteomes" id="UP001154282">
    <property type="component" value="Unassembled WGS sequence"/>
</dbReference>
<dbReference type="InterPro" id="IPR025724">
    <property type="entry name" value="GAG-pre-integrase_dom"/>
</dbReference>
<dbReference type="PANTHER" id="PTHR47481:SF31">
    <property type="entry name" value="OS01G0873500 PROTEIN"/>
    <property type="match status" value="1"/>
</dbReference>
<dbReference type="GO" id="GO:0008270">
    <property type="term" value="F:zinc ion binding"/>
    <property type="evidence" value="ECO:0007669"/>
    <property type="project" value="UniProtKB-KW"/>
</dbReference>
<dbReference type="InterPro" id="IPR013083">
    <property type="entry name" value="Znf_RING/FYVE/PHD"/>
</dbReference>
<dbReference type="SMART" id="SM00184">
    <property type="entry name" value="RING"/>
    <property type="match status" value="1"/>
</dbReference>
<feature type="domain" description="Integrase catalytic" evidence="6">
    <location>
        <begin position="791"/>
        <end position="904"/>
    </location>
</feature>
<dbReference type="InterPro" id="IPR001878">
    <property type="entry name" value="Znf_CCHC"/>
</dbReference>
<dbReference type="InterPro" id="IPR012337">
    <property type="entry name" value="RNaseH-like_sf"/>
</dbReference>
<evidence type="ECO:0000313" key="8">
    <source>
        <dbReference type="Proteomes" id="UP001154282"/>
    </source>
</evidence>
<keyword evidence="3" id="KW-0472">Membrane</keyword>
<keyword evidence="1" id="KW-0479">Metal-binding</keyword>
<feature type="domain" description="CCHC-type" evidence="5">
    <location>
        <begin position="544"/>
        <end position="559"/>
    </location>
</feature>
<reference evidence="7" key="1">
    <citation type="submission" date="2022-08" db="EMBL/GenBank/DDBJ databases">
        <authorList>
            <person name="Gutierrez-Valencia J."/>
        </authorList>
    </citation>
    <scope>NUCLEOTIDE SEQUENCE</scope>
</reference>
<protein>
    <submittedName>
        <fullName evidence="7">Uncharacterized protein</fullName>
    </submittedName>
</protein>
<dbReference type="PANTHER" id="PTHR47481">
    <property type="match status" value="1"/>
</dbReference>
<dbReference type="SUPFAM" id="SSF57850">
    <property type="entry name" value="RING/U-box"/>
    <property type="match status" value="1"/>
</dbReference>
<keyword evidence="8" id="KW-1185">Reference proteome</keyword>